<name>A0AA38YUJ1_VITRO</name>
<comment type="caution">
    <text evidence="2">The sequence shown here is derived from an EMBL/GenBank/DDBJ whole genome shotgun (WGS) entry which is preliminary data.</text>
</comment>
<dbReference type="Proteomes" id="UP001168098">
    <property type="component" value="Unassembled WGS sequence"/>
</dbReference>
<accession>A0AA38YUJ1</accession>
<keyword evidence="1" id="KW-0472">Membrane</keyword>
<keyword evidence="3" id="KW-1185">Reference proteome</keyword>
<keyword evidence="1" id="KW-0812">Transmembrane</keyword>
<dbReference type="EMBL" id="JARBHA010000017">
    <property type="protein sequence ID" value="KAJ9676936.1"/>
    <property type="molecule type" value="Genomic_DNA"/>
</dbReference>
<evidence type="ECO:0000313" key="3">
    <source>
        <dbReference type="Proteomes" id="UP001168098"/>
    </source>
</evidence>
<proteinExistence type="predicted"/>
<evidence type="ECO:0000313" key="2">
    <source>
        <dbReference type="EMBL" id="KAJ9676936.1"/>
    </source>
</evidence>
<dbReference type="PANTHER" id="PTHR37199:SF5">
    <property type="entry name" value="TRANSMEMBRANE PROTEIN"/>
    <property type="match status" value="1"/>
</dbReference>
<keyword evidence="1" id="KW-1133">Transmembrane helix</keyword>
<evidence type="ECO:0000256" key="1">
    <source>
        <dbReference type="SAM" id="Phobius"/>
    </source>
</evidence>
<dbReference type="AlphaFoldDB" id="A0AA38YUJ1"/>
<dbReference type="PANTHER" id="PTHR37199">
    <property type="entry name" value="TRANSMEMBRANE PROTEIN"/>
    <property type="match status" value="1"/>
</dbReference>
<reference evidence="2 3" key="1">
    <citation type="journal article" date="2023" name="BMC Biotechnol.">
        <title>Vitis rotundifolia cv Carlos genome sequencing.</title>
        <authorList>
            <person name="Huff M."/>
            <person name="Hulse-Kemp A."/>
            <person name="Scheffler B."/>
            <person name="Youngblood R."/>
            <person name="Simpson S."/>
            <person name="Babiker E."/>
            <person name="Staton M."/>
        </authorList>
    </citation>
    <scope>NUCLEOTIDE SEQUENCE [LARGE SCALE GENOMIC DNA]</scope>
    <source>
        <tissue evidence="2">Leaf</tissue>
    </source>
</reference>
<feature type="transmembrane region" description="Helical" evidence="1">
    <location>
        <begin position="20"/>
        <end position="42"/>
    </location>
</feature>
<protein>
    <submittedName>
        <fullName evidence="2">Uncharacterized protein</fullName>
    </submittedName>
</protein>
<sequence length="75" mass="7071">MVRPWKGVVTGGGGGGSDGLGGACLVFWLALVALSLISAVIFSCADGASKDKASASDTGVYGAGCTAECGAACGA</sequence>
<organism evidence="2 3">
    <name type="scientific">Vitis rotundifolia</name>
    <name type="common">Muscadine grape</name>
    <dbReference type="NCBI Taxonomy" id="103349"/>
    <lineage>
        <taxon>Eukaryota</taxon>
        <taxon>Viridiplantae</taxon>
        <taxon>Streptophyta</taxon>
        <taxon>Embryophyta</taxon>
        <taxon>Tracheophyta</taxon>
        <taxon>Spermatophyta</taxon>
        <taxon>Magnoliopsida</taxon>
        <taxon>eudicotyledons</taxon>
        <taxon>Gunneridae</taxon>
        <taxon>Pentapetalae</taxon>
        <taxon>rosids</taxon>
        <taxon>Vitales</taxon>
        <taxon>Vitaceae</taxon>
        <taxon>Viteae</taxon>
        <taxon>Vitis</taxon>
    </lineage>
</organism>
<gene>
    <name evidence="2" type="ORF">PVL29_022100</name>
</gene>